<dbReference type="PANTHER" id="PTHR10314">
    <property type="entry name" value="CYSTATHIONINE BETA-SYNTHASE"/>
    <property type="match status" value="1"/>
</dbReference>
<dbReference type="GO" id="GO:0016746">
    <property type="term" value="F:acyltransferase activity"/>
    <property type="evidence" value="ECO:0007669"/>
    <property type="project" value="InterPro"/>
</dbReference>
<dbReference type="GO" id="GO:0030170">
    <property type="term" value="F:pyridoxal phosphate binding"/>
    <property type="evidence" value="ECO:0007669"/>
    <property type="project" value="UniProtKB-ARBA"/>
</dbReference>
<dbReference type="Pfam" id="PF01553">
    <property type="entry name" value="Acyltransferase"/>
    <property type="match status" value="1"/>
</dbReference>
<feature type="compositionally biased region" description="Polar residues" evidence="8">
    <location>
        <begin position="452"/>
        <end position="468"/>
    </location>
</feature>
<evidence type="ECO:0000256" key="4">
    <source>
        <dbReference type="ARBA" id="ARBA00011245"/>
    </source>
</evidence>
<feature type="compositionally biased region" description="Low complexity" evidence="8">
    <location>
        <begin position="397"/>
        <end position="419"/>
    </location>
</feature>
<comment type="cofactor">
    <cofactor evidence="1">
        <name>pyridoxal 5'-phosphate</name>
        <dbReference type="ChEBI" id="CHEBI:597326"/>
    </cofactor>
</comment>
<dbReference type="WBParaSite" id="jg16462.3">
    <property type="protein sequence ID" value="jg16462.3"/>
    <property type="gene ID" value="jg16462"/>
</dbReference>
<keyword evidence="11" id="KW-1185">Reference proteome</keyword>
<comment type="pathway">
    <text evidence="2">Amino-acid biosynthesis; L-cysteine biosynthesis; L-cysteine from L-homocysteine and L-serine: step 1/2.</text>
</comment>
<evidence type="ECO:0000256" key="7">
    <source>
        <dbReference type="ARBA" id="ARBA00047490"/>
    </source>
</evidence>
<dbReference type="GO" id="GO:0006535">
    <property type="term" value="P:cysteine biosynthetic process from serine"/>
    <property type="evidence" value="ECO:0007669"/>
    <property type="project" value="InterPro"/>
</dbReference>
<protein>
    <recommendedName>
        <fullName evidence="5">cystathionine beta-synthase</fullName>
        <ecNumber evidence="5">4.2.1.22</ecNumber>
    </recommendedName>
</protein>
<evidence type="ECO:0000256" key="5">
    <source>
        <dbReference type="ARBA" id="ARBA00012041"/>
    </source>
</evidence>
<feature type="compositionally biased region" description="Low complexity" evidence="8">
    <location>
        <begin position="780"/>
        <end position="793"/>
    </location>
</feature>
<dbReference type="InterPro" id="IPR050214">
    <property type="entry name" value="Cys_Synth/Cystath_Beta-Synth"/>
</dbReference>
<feature type="compositionally biased region" description="Low complexity" evidence="8">
    <location>
        <begin position="333"/>
        <end position="343"/>
    </location>
</feature>
<dbReference type="InterPro" id="IPR001926">
    <property type="entry name" value="TrpB-like_PALP"/>
</dbReference>
<feature type="compositionally biased region" description="Polar residues" evidence="8">
    <location>
        <begin position="696"/>
        <end position="705"/>
    </location>
</feature>
<dbReference type="CDD" id="cd01561">
    <property type="entry name" value="CBS_like"/>
    <property type="match status" value="2"/>
</dbReference>
<evidence type="ECO:0000259" key="10">
    <source>
        <dbReference type="Pfam" id="PF01553"/>
    </source>
</evidence>
<feature type="region of interest" description="Disordered" evidence="8">
    <location>
        <begin position="603"/>
        <end position="628"/>
    </location>
</feature>
<dbReference type="Proteomes" id="UP000887574">
    <property type="component" value="Unplaced"/>
</dbReference>
<evidence type="ECO:0000256" key="1">
    <source>
        <dbReference type="ARBA" id="ARBA00001933"/>
    </source>
</evidence>
<feature type="compositionally biased region" description="Polar residues" evidence="8">
    <location>
        <begin position="270"/>
        <end position="294"/>
    </location>
</feature>
<evidence type="ECO:0000256" key="2">
    <source>
        <dbReference type="ARBA" id="ARBA00005003"/>
    </source>
</evidence>
<feature type="compositionally biased region" description="Polar residues" evidence="8">
    <location>
        <begin position="750"/>
        <end position="768"/>
    </location>
</feature>
<feature type="compositionally biased region" description="Low complexity" evidence="8">
    <location>
        <begin position="358"/>
        <end position="373"/>
    </location>
</feature>
<feature type="region of interest" description="Disordered" evidence="8">
    <location>
        <begin position="1027"/>
        <end position="1048"/>
    </location>
</feature>
<dbReference type="CDD" id="cd07987">
    <property type="entry name" value="LPLAT_MGAT-like"/>
    <property type="match status" value="1"/>
</dbReference>
<feature type="compositionally biased region" description="Polar residues" evidence="8">
    <location>
        <begin position="122"/>
        <end position="140"/>
    </location>
</feature>
<dbReference type="Pfam" id="PF00291">
    <property type="entry name" value="PALP"/>
    <property type="match status" value="2"/>
</dbReference>
<feature type="domain" description="Tryptophan synthase beta chain-like PALP" evidence="9">
    <location>
        <begin position="1813"/>
        <end position="2105"/>
    </location>
</feature>
<feature type="region of interest" description="Disordered" evidence="8">
    <location>
        <begin position="1762"/>
        <end position="1784"/>
    </location>
</feature>
<evidence type="ECO:0000313" key="11">
    <source>
        <dbReference type="Proteomes" id="UP000887574"/>
    </source>
</evidence>
<evidence type="ECO:0000313" key="12">
    <source>
        <dbReference type="WBParaSite" id="jg16462.3"/>
    </source>
</evidence>
<feature type="region of interest" description="Disordered" evidence="8">
    <location>
        <begin position="257"/>
        <end position="309"/>
    </location>
</feature>
<feature type="region of interest" description="Disordered" evidence="8">
    <location>
        <begin position="122"/>
        <end position="141"/>
    </location>
</feature>
<dbReference type="InterPro" id="IPR001216">
    <property type="entry name" value="P-phosphate_BS"/>
</dbReference>
<dbReference type="SUPFAM" id="SSF53686">
    <property type="entry name" value="Tryptophan synthase beta subunit-like PLP-dependent enzymes"/>
    <property type="match status" value="2"/>
</dbReference>
<feature type="region of interest" description="Disordered" evidence="8">
    <location>
        <begin position="651"/>
        <end position="708"/>
    </location>
</feature>
<feature type="compositionally biased region" description="Low complexity" evidence="8">
    <location>
        <begin position="663"/>
        <end position="677"/>
    </location>
</feature>
<feature type="region of interest" description="Disordered" evidence="8">
    <location>
        <begin position="720"/>
        <end position="808"/>
    </location>
</feature>
<dbReference type="FunFam" id="3.40.50.1100:FF:000003">
    <property type="entry name" value="Cystathionine beta-synthase"/>
    <property type="match status" value="2"/>
</dbReference>
<dbReference type="InterPro" id="IPR036052">
    <property type="entry name" value="TrpB-like_PALP_sf"/>
</dbReference>
<dbReference type="GO" id="GO:0004122">
    <property type="term" value="F:cystathionine beta-synthase activity"/>
    <property type="evidence" value="ECO:0007669"/>
    <property type="project" value="UniProtKB-EC"/>
</dbReference>
<sequence length="2132" mass="234024">MHPSSPPPSFYTPQMSTFFEFSPPTPAASYKSPYLPGSAKENCQTESVPWNISPNRAPFKSIQSTNTKNFQRGNKDNALLPTHQQPINRNCRGAKLKMESGDNNMDTGRNASSPRNSSLQAYNPNMSQRMDPSSGISSPVETRREFGMPRQQQHNNNPQPMMGAMHPHMQAGFTLGPPPAATKMLVDPSTGQQYFVPTAQPQVAYYPVYYNAGVAPQSQAVFYQPTQPAPQGYFMGAHQPIPTSPTHQGSQSIFFHSHPESGHHYMRASSPPNRSTPPNQNQGFNAGYGTSPNQPYRVEIPPSTTAGSVCEAQSISPVSYFNRHHESRVSTESAASSASNASSRNKHSDDSMSPHTLSAFTAAAQSKASSSVANKQEQQQQRMPAHQSPFFDRHSSSARYSSTTTSSSSGFASGVGEAAVNEHPRRNDSGFGASRTPAHTWWGEAEQQQQQSGVSPRQINSRCPTSPKSQHHESPRSGMSNKPLNFDSHPSQAAALQRPLAQKSIRMDIDFKRAQSPEQHKEEEVCAKANASRAAPPTAFTVQFDGEEGIKESSKSLQDAARQAPTGRRLMRKANEGSGSDSGQDPKHYLFTKMIQGYNKKTAAHGSNGEEQMSLSTSSNDDKRESDALSEAGTYIVEGKNRRGTCMITSQIIDSEDEEDSDSSTATTISDSIANSSQGVVVAPQRPSSIYPPPSALTTTQNEQKTPVVKRSLMSDLRKLREENSNKPVPAPRIGNSKSNEAHPPGQRLSRVSSAATGTGSVGQSQKPPSRPCHVSQRPATSNATNASAGSNNLFRRGDGGRFSMRSAHNASSSLAKVASNHKGFLQDSSASKPPFRNLVGAMTNNLGRPATKANAVPQETPEMIAWLRRKEYDPRKAAAEARKLQQLKQRDAFISNRSISYHNADGSHFKSWRKPFGDERSNKSHDDLSRLGEETEDFAQLSLAGSSTSLKKTVDELTQKCQKSIELIRLCNKNSLSESVENLLEQVVDSNAPNEGAEEFETSENISNRLERLSSAFDAIQKYLEEQSSGSPASPGNQTRPRAASGSSTSRLLLSLNSSQMSGVKNNDPVHYLCSKAVFLPRLSINVLDRCFAGFRLPSPHPNILPDPAALDFDRILVVWLQHLFEHLRSSEVYQGQRREYPDFQQTPDVWNDCRAHIASAWVLLGRVWHGYEIQGLEHIPDKGPALIIAYHGKCPTDFYFLIANLIFRKKRAPYVVMLRENFNAPGLAKFWRVSQATAGSVEECTSILNDGNLLIIAPGGLKEGLFSKDYEIFWGNRLGFAKVALASNAPIIPMFTENIADSFRVPMILGKPTFPALITHLGTPLVFPPDFSPEEVKEATILALSSLIHEYQHIPGSIPFALAQRCPSTNVWWVRSHFLCSSALIMPNLQELDIPPYSQEAKKECIWHEDGVEDHFGRYQFEPYPKPQKKIYDTVLEAIGNTPLVKLQKIPKEFGIVCNVYGKCEFLSGGGSVKDRIAVRMVEVAEKIGRLKPGMTVIEPTSGNTGIGLALVCAVKGYKCVIVMPSKMSKEKEVTLKALGAKIIRTSDDAKFDSDESHIGYALKLRKETPNSVVLDQYLNCANPMTHYDTTAEEILDALDGKVDMAVIGVGTGGSATGISKKLRKRCSGVKIIGVDPVGSVIGGNNNEGEEDSGHHHFQVEGIGYDFVPTVLDVDMMDAWEKLDDIDTFQMARKLNVKEGILSGGSSGANMMGALRAARGLKAGQNCVVMLPDGVRNYLTKFLSDEWMKNNKCLEEIVNDDQIYPKEPPQSKTNSPYDPEKAPEEEFQKIADKWPQKPFNPERPLLIETMDQAIGNTPMVRLQKIPQSMGIEAEIVVKLEYLNAGGSIKDRIALKMIDMAEKSGVLKPGMTIIEPTSGNTGIGLAFISAIRGYKCIIVMPSKMSKEKEVTLKALGATIVRTPAHHKYNEPESHIGVALRLQKETPNSIILDQYRNMCNPLAHYEGTAEEILYACDEKVDAIVIGAGTGGTVTGVAKKFKERVPDCEIIATDPFGSLLADPAKAEIHHYEVEGVGYDFVPAVLDRSLVKEWVKTDDADSFTMARRLIREEGLMCGGSSGANVWAALQIAKRFKKGDRIVVILPDGIRNYMTKFLDDDWMKSKGFPVEESTW</sequence>
<dbReference type="EC" id="4.2.1.22" evidence="5"/>
<accession>A0A915D669</accession>
<name>A0A915D669_9BILA</name>
<keyword evidence="6" id="KW-0663">Pyridoxal phosphate</keyword>
<comment type="catalytic activity">
    <reaction evidence="7">
        <text>L-homocysteine + L-serine = L,L-cystathionine + H2O</text>
        <dbReference type="Rhea" id="RHEA:10112"/>
        <dbReference type="ChEBI" id="CHEBI:15377"/>
        <dbReference type="ChEBI" id="CHEBI:33384"/>
        <dbReference type="ChEBI" id="CHEBI:58161"/>
        <dbReference type="ChEBI" id="CHEBI:58199"/>
        <dbReference type="EC" id="4.2.1.22"/>
    </reaction>
</comment>
<comment type="similarity">
    <text evidence="3">Belongs to the cysteine synthase/cystathionine beta-synthase family.</text>
</comment>
<evidence type="ECO:0000256" key="8">
    <source>
        <dbReference type="SAM" id="MobiDB-lite"/>
    </source>
</evidence>
<feature type="compositionally biased region" description="Polar residues" evidence="8">
    <location>
        <begin position="609"/>
        <end position="619"/>
    </location>
</feature>
<feature type="domain" description="Tryptophan synthase beta chain-like PALP" evidence="9">
    <location>
        <begin position="1438"/>
        <end position="1735"/>
    </location>
</feature>
<dbReference type="InterPro" id="IPR002123">
    <property type="entry name" value="Plipid/glycerol_acylTrfase"/>
</dbReference>
<feature type="compositionally biased region" description="Polar residues" evidence="8">
    <location>
        <begin position="477"/>
        <end position="491"/>
    </location>
</feature>
<comment type="subunit">
    <text evidence="4">Monomer.</text>
</comment>
<feature type="compositionally biased region" description="Polar residues" evidence="8">
    <location>
        <begin position="1027"/>
        <end position="1041"/>
    </location>
</feature>
<feature type="region of interest" description="Disordered" evidence="8">
    <location>
        <begin position="323"/>
        <end position="498"/>
    </location>
</feature>
<feature type="region of interest" description="Disordered" evidence="8">
    <location>
        <begin position="549"/>
        <end position="587"/>
    </location>
</feature>
<reference evidence="12" key="1">
    <citation type="submission" date="2022-11" db="UniProtKB">
        <authorList>
            <consortium name="WormBaseParasite"/>
        </authorList>
    </citation>
    <scope>IDENTIFICATION</scope>
</reference>
<dbReference type="FunFam" id="3.40.50.1100:FF:000118">
    <property type="entry name" value="Related to CYS4-cystathionine beta-synthase"/>
    <property type="match status" value="2"/>
</dbReference>
<evidence type="ECO:0000256" key="6">
    <source>
        <dbReference type="ARBA" id="ARBA00022898"/>
    </source>
</evidence>
<proteinExistence type="inferred from homology"/>
<organism evidence="11 12">
    <name type="scientific">Ditylenchus dipsaci</name>
    <dbReference type="NCBI Taxonomy" id="166011"/>
    <lineage>
        <taxon>Eukaryota</taxon>
        <taxon>Metazoa</taxon>
        <taxon>Ecdysozoa</taxon>
        <taxon>Nematoda</taxon>
        <taxon>Chromadorea</taxon>
        <taxon>Rhabditida</taxon>
        <taxon>Tylenchina</taxon>
        <taxon>Tylenchomorpha</taxon>
        <taxon>Sphaerularioidea</taxon>
        <taxon>Anguinidae</taxon>
        <taxon>Anguininae</taxon>
        <taxon>Ditylenchus</taxon>
    </lineage>
</organism>
<evidence type="ECO:0000256" key="3">
    <source>
        <dbReference type="ARBA" id="ARBA00007103"/>
    </source>
</evidence>
<dbReference type="Gene3D" id="3.40.50.1100">
    <property type="match status" value="4"/>
</dbReference>
<evidence type="ECO:0000259" key="9">
    <source>
        <dbReference type="Pfam" id="PF00291"/>
    </source>
</evidence>
<dbReference type="PROSITE" id="PS00901">
    <property type="entry name" value="CYS_SYNTHASE"/>
    <property type="match status" value="1"/>
</dbReference>
<feature type="domain" description="Phospholipid/glycerol acyltransferase" evidence="10">
    <location>
        <begin position="1174"/>
        <end position="1296"/>
    </location>
</feature>